<dbReference type="PIRSF" id="PIRSF018266">
    <property type="entry name" value="FecR"/>
    <property type="match status" value="1"/>
</dbReference>
<gene>
    <name evidence="4" type="ORF">ACFOKA_00050</name>
</gene>
<feature type="domain" description="FecR protein" evidence="2">
    <location>
        <begin position="129"/>
        <end position="219"/>
    </location>
</feature>
<sequence length="354" mass="39595">MSDSNIRSLPDSAQAETEASEWVIRLQEADITPAELAAFEAWRNQSAQHKDAFERMADFWGGLDFVEKLTDYAESDAAIEPMRQDRLARRLSLVRRLMVGSIAACFLAFVAMSIYRSAFGPENIFHGSYETEVGRQEVVDLPDGSQIVLNTNSMAEITYTDDFRTIRLIRGEAYFDVAPNKSRPFSVQTKKGTVTAVGTAFSVRVSEAQLDVIVAHGRVALEETRLDDKPQRRSDFAGNQEKPSMVEVSAGQSAVIGRGVEEISLIAPLALNKELDWRDGELSFNGETLAQVVDEISRYTDISIEIGDDSLKHQRIVAYYKIGDVERMFEALNVMANIQVERLDEGHVRLYRAS</sequence>
<reference evidence="5" key="1">
    <citation type="journal article" date="2019" name="Int. J. Syst. Evol. Microbiol.">
        <title>The Global Catalogue of Microorganisms (GCM) 10K type strain sequencing project: providing services to taxonomists for standard genome sequencing and annotation.</title>
        <authorList>
            <consortium name="The Broad Institute Genomics Platform"/>
            <consortium name="The Broad Institute Genome Sequencing Center for Infectious Disease"/>
            <person name="Wu L."/>
            <person name="Ma J."/>
        </authorList>
    </citation>
    <scope>NUCLEOTIDE SEQUENCE [LARGE SCALE GENOMIC DNA]</scope>
    <source>
        <strain evidence="5">KCTC 62164</strain>
    </source>
</reference>
<dbReference type="PANTHER" id="PTHR30273">
    <property type="entry name" value="PERIPLASMIC SIGNAL SENSOR AND SIGMA FACTOR ACTIVATOR FECR-RELATED"/>
    <property type="match status" value="1"/>
</dbReference>
<accession>A0ABV7D046</accession>
<evidence type="ECO:0000256" key="1">
    <source>
        <dbReference type="SAM" id="Phobius"/>
    </source>
</evidence>
<comment type="caution">
    <text evidence="4">The sequence shown here is derived from an EMBL/GenBank/DDBJ whole genome shotgun (WGS) entry which is preliminary data.</text>
</comment>
<feature type="domain" description="FecR N-terminal" evidence="3">
    <location>
        <begin position="18"/>
        <end position="58"/>
    </location>
</feature>
<feature type="transmembrane region" description="Helical" evidence="1">
    <location>
        <begin position="93"/>
        <end position="115"/>
    </location>
</feature>
<keyword evidence="1" id="KW-1133">Transmembrane helix</keyword>
<name>A0ABV7D046_9PROT</name>
<dbReference type="InterPro" id="IPR012373">
    <property type="entry name" value="Ferrdict_sens_TM"/>
</dbReference>
<dbReference type="RefSeq" id="WP_194214685.1">
    <property type="nucleotide sequence ID" value="NZ_CP061205.1"/>
</dbReference>
<dbReference type="Proteomes" id="UP001595444">
    <property type="component" value="Unassembled WGS sequence"/>
</dbReference>
<evidence type="ECO:0000313" key="4">
    <source>
        <dbReference type="EMBL" id="MFC3050285.1"/>
    </source>
</evidence>
<dbReference type="PANTHER" id="PTHR30273:SF2">
    <property type="entry name" value="PROTEIN FECR"/>
    <property type="match status" value="1"/>
</dbReference>
<keyword evidence="5" id="KW-1185">Reference proteome</keyword>
<dbReference type="InterPro" id="IPR032623">
    <property type="entry name" value="FecR_N"/>
</dbReference>
<dbReference type="Gene3D" id="3.55.50.30">
    <property type="match status" value="1"/>
</dbReference>
<protein>
    <submittedName>
        <fullName evidence="4">FecR family protein</fullName>
    </submittedName>
</protein>
<dbReference type="InterPro" id="IPR006860">
    <property type="entry name" value="FecR"/>
</dbReference>
<keyword evidence="1" id="KW-0812">Transmembrane</keyword>
<dbReference type="Gene3D" id="2.60.120.1440">
    <property type="match status" value="1"/>
</dbReference>
<dbReference type="Pfam" id="PF16220">
    <property type="entry name" value="DUF4880"/>
    <property type="match status" value="1"/>
</dbReference>
<evidence type="ECO:0000313" key="5">
    <source>
        <dbReference type="Proteomes" id="UP001595444"/>
    </source>
</evidence>
<evidence type="ECO:0000259" key="2">
    <source>
        <dbReference type="Pfam" id="PF04773"/>
    </source>
</evidence>
<keyword evidence="1" id="KW-0472">Membrane</keyword>
<evidence type="ECO:0000259" key="3">
    <source>
        <dbReference type="Pfam" id="PF16220"/>
    </source>
</evidence>
<proteinExistence type="predicted"/>
<dbReference type="Pfam" id="PF04773">
    <property type="entry name" value="FecR"/>
    <property type="match status" value="1"/>
</dbReference>
<dbReference type="EMBL" id="JBHRSL010000001">
    <property type="protein sequence ID" value="MFC3050285.1"/>
    <property type="molecule type" value="Genomic_DNA"/>
</dbReference>
<organism evidence="4 5">
    <name type="scientific">Kordiimonas pumila</name>
    <dbReference type="NCBI Taxonomy" id="2161677"/>
    <lineage>
        <taxon>Bacteria</taxon>
        <taxon>Pseudomonadati</taxon>
        <taxon>Pseudomonadota</taxon>
        <taxon>Alphaproteobacteria</taxon>
        <taxon>Kordiimonadales</taxon>
        <taxon>Kordiimonadaceae</taxon>
        <taxon>Kordiimonas</taxon>
    </lineage>
</organism>